<evidence type="ECO:0000256" key="1">
    <source>
        <dbReference type="SAM" id="MobiDB-lite"/>
    </source>
</evidence>
<organism evidence="2 3">
    <name type="scientific">Rhynchophorus ferrugineus</name>
    <name type="common">Red palm weevil</name>
    <name type="synonym">Curculio ferrugineus</name>
    <dbReference type="NCBI Taxonomy" id="354439"/>
    <lineage>
        <taxon>Eukaryota</taxon>
        <taxon>Metazoa</taxon>
        <taxon>Ecdysozoa</taxon>
        <taxon>Arthropoda</taxon>
        <taxon>Hexapoda</taxon>
        <taxon>Insecta</taxon>
        <taxon>Pterygota</taxon>
        <taxon>Neoptera</taxon>
        <taxon>Endopterygota</taxon>
        <taxon>Coleoptera</taxon>
        <taxon>Polyphaga</taxon>
        <taxon>Cucujiformia</taxon>
        <taxon>Curculionidae</taxon>
        <taxon>Dryophthorinae</taxon>
        <taxon>Rhynchophorus</taxon>
    </lineage>
</organism>
<protein>
    <submittedName>
        <fullName evidence="2">Uncharacterized protein</fullName>
    </submittedName>
</protein>
<dbReference type="EMBL" id="JAACXV010000002">
    <property type="protein sequence ID" value="KAF7287923.1"/>
    <property type="molecule type" value="Genomic_DNA"/>
</dbReference>
<evidence type="ECO:0000313" key="2">
    <source>
        <dbReference type="EMBL" id="KAF7287923.1"/>
    </source>
</evidence>
<comment type="caution">
    <text evidence="2">The sequence shown here is derived from an EMBL/GenBank/DDBJ whole genome shotgun (WGS) entry which is preliminary data.</text>
</comment>
<gene>
    <name evidence="2" type="ORF">GWI33_000265</name>
</gene>
<proteinExistence type="predicted"/>
<name>A0A834ML86_RHYFE</name>
<dbReference type="Proteomes" id="UP000625711">
    <property type="component" value="Unassembled WGS sequence"/>
</dbReference>
<reference evidence="2" key="1">
    <citation type="submission" date="2020-08" db="EMBL/GenBank/DDBJ databases">
        <title>Genome sequencing and assembly of the red palm weevil Rhynchophorus ferrugineus.</title>
        <authorList>
            <person name="Dias G.B."/>
            <person name="Bergman C.M."/>
            <person name="Manee M."/>
        </authorList>
    </citation>
    <scope>NUCLEOTIDE SEQUENCE</scope>
    <source>
        <strain evidence="2">AA-2017</strain>
        <tissue evidence="2">Whole larva</tissue>
    </source>
</reference>
<feature type="region of interest" description="Disordered" evidence="1">
    <location>
        <begin position="1"/>
        <end position="24"/>
    </location>
</feature>
<sequence>MCSSRSIPDQKHPVQRYNHGQGATKMARVRDGYNLPQTPLFARGLKIRIVRTRGGPEEVRRERFGAQRRSPSDSW</sequence>
<evidence type="ECO:0000313" key="3">
    <source>
        <dbReference type="Proteomes" id="UP000625711"/>
    </source>
</evidence>
<keyword evidence="3" id="KW-1185">Reference proteome</keyword>
<feature type="region of interest" description="Disordered" evidence="1">
    <location>
        <begin position="54"/>
        <end position="75"/>
    </location>
</feature>
<feature type="compositionally biased region" description="Basic and acidic residues" evidence="1">
    <location>
        <begin position="54"/>
        <end position="65"/>
    </location>
</feature>
<accession>A0A834ML86</accession>
<dbReference type="AlphaFoldDB" id="A0A834ML86"/>